<comment type="similarity">
    <text evidence="8 9">Belongs to the TRAP transporter small permease family.</text>
</comment>
<accession>A0A934MGK8</accession>
<comment type="caution">
    <text evidence="11">The sequence shown here is derived from an EMBL/GenBank/DDBJ whole genome shotgun (WGS) entry which is preliminary data.</text>
</comment>
<keyword evidence="12" id="KW-1185">Reference proteome</keyword>
<evidence type="ECO:0000256" key="8">
    <source>
        <dbReference type="ARBA" id="ARBA00038436"/>
    </source>
</evidence>
<evidence type="ECO:0000256" key="6">
    <source>
        <dbReference type="ARBA" id="ARBA00022989"/>
    </source>
</evidence>
<dbReference type="GO" id="GO:0022857">
    <property type="term" value="F:transmembrane transporter activity"/>
    <property type="evidence" value="ECO:0007669"/>
    <property type="project" value="UniProtKB-UniRule"/>
</dbReference>
<name>A0A934MGK8_9HYPH</name>
<dbReference type="GO" id="GO:0015740">
    <property type="term" value="P:C4-dicarboxylate transport"/>
    <property type="evidence" value="ECO:0007669"/>
    <property type="project" value="TreeGrafter"/>
</dbReference>
<dbReference type="InterPro" id="IPR055348">
    <property type="entry name" value="DctQ"/>
</dbReference>
<evidence type="ECO:0000256" key="7">
    <source>
        <dbReference type="ARBA" id="ARBA00023136"/>
    </source>
</evidence>
<comment type="function">
    <text evidence="9">Part of the tripartite ATP-independent periplasmic (TRAP) transport system.</text>
</comment>
<evidence type="ECO:0000256" key="1">
    <source>
        <dbReference type="ARBA" id="ARBA00004429"/>
    </source>
</evidence>
<evidence type="ECO:0000259" key="10">
    <source>
        <dbReference type="Pfam" id="PF04290"/>
    </source>
</evidence>
<keyword evidence="3" id="KW-1003">Cell membrane</keyword>
<feature type="transmembrane region" description="Helical" evidence="9">
    <location>
        <begin position="93"/>
        <end position="114"/>
    </location>
</feature>
<proteinExistence type="inferred from homology"/>
<keyword evidence="4 9" id="KW-0997">Cell inner membrane</keyword>
<dbReference type="EMBL" id="JAEKJA010000003">
    <property type="protein sequence ID" value="MBJ3775091.1"/>
    <property type="molecule type" value="Genomic_DNA"/>
</dbReference>
<dbReference type="InterPro" id="IPR007387">
    <property type="entry name" value="TRAP_DctQ"/>
</dbReference>
<feature type="domain" description="Tripartite ATP-independent periplasmic transporters DctQ component" evidence="10">
    <location>
        <begin position="30"/>
        <end position="154"/>
    </location>
</feature>
<keyword evidence="7 9" id="KW-0472">Membrane</keyword>
<evidence type="ECO:0000313" key="12">
    <source>
        <dbReference type="Proteomes" id="UP000609531"/>
    </source>
</evidence>
<keyword evidence="2 9" id="KW-0813">Transport</keyword>
<evidence type="ECO:0000256" key="5">
    <source>
        <dbReference type="ARBA" id="ARBA00022692"/>
    </source>
</evidence>
<evidence type="ECO:0000256" key="4">
    <source>
        <dbReference type="ARBA" id="ARBA00022519"/>
    </source>
</evidence>
<dbReference type="GO" id="GO:0005886">
    <property type="term" value="C:plasma membrane"/>
    <property type="evidence" value="ECO:0007669"/>
    <property type="project" value="UniProtKB-SubCell"/>
</dbReference>
<keyword evidence="5 9" id="KW-0812">Transmembrane</keyword>
<feature type="transmembrane region" description="Helical" evidence="9">
    <location>
        <begin position="134"/>
        <end position="152"/>
    </location>
</feature>
<evidence type="ECO:0000313" key="11">
    <source>
        <dbReference type="EMBL" id="MBJ3775091.1"/>
    </source>
</evidence>
<dbReference type="PANTHER" id="PTHR35011">
    <property type="entry name" value="2,3-DIKETO-L-GULONATE TRAP TRANSPORTER SMALL PERMEASE PROTEIN YIAM"/>
    <property type="match status" value="1"/>
</dbReference>
<protein>
    <recommendedName>
        <fullName evidence="9">TRAP transporter small permease protein</fullName>
    </recommendedName>
</protein>
<dbReference type="Pfam" id="PF04290">
    <property type="entry name" value="DctQ"/>
    <property type="match status" value="1"/>
</dbReference>
<keyword evidence="6 9" id="KW-1133">Transmembrane helix</keyword>
<evidence type="ECO:0000256" key="3">
    <source>
        <dbReference type="ARBA" id="ARBA00022475"/>
    </source>
</evidence>
<dbReference type="PANTHER" id="PTHR35011:SF2">
    <property type="entry name" value="2,3-DIKETO-L-GULONATE TRAP TRANSPORTER SMALL PERMEASE PROTEIN YIAM"/>
    <property type="match status" value="1"/>
</dbReference>
<feature type="transmembrane region" description="Helical" evidence="9">
    <location>
        <begin position="21"/>
        <end position="42"/>
    </location>
</feature>
<reference evidence="11" key="1">
    <citation type="submission" date="2020-12" db="EMBL/GenBank/DDBJ databases">
        <title>Bacterial taxonomy.</title>
        <authorList>
            <person name="Pan X."/>
        </authorList>
    </citation>
    <scope>NUCLEOTIDE SEQUENCE</scope>
    <source>
        <strain evidence="11">B2012</strain>
    </source>
</reference>
<dbReference type="Proteomes" id="UP000609531">
    <property type="component" value="Unassembled WGS sequence"/>
</dbReference>
<organism evidence="11 12">
    <name type="scientific">Acuticoccus mangrovi</name>
    <dbReference type="NCBI Taxonomy" id="2796142"/>
    <lineage>
        <taxon>Bacteria</taxon>
        <taxon>Pseudomonadati</taxon>
        <taxon>Pseudomonadota</taxon>
        <taxon>Alphaproteobacteria</taxon>
        <taxon>Hyphomicrobiales</taxon>
        <taxon>Amorphaceae</taxon>
        <taxon>Acuticoccus</taxon>
    </lineage>
</organism>
<evidence type="ECO:0000256" key="9">
    <source>
        <dbReference type="RuleBase" id="RU369079"/>
    </source>
</evidence>
<feature type="transmembrane region" description="Helical" evidence="9">
    <location>
        <begin position="54"/>
        <end position="73"/>
    </location>
</feature>
<sequence length="165" mass="17646">MAAAIRLAAATARLVGRLAEGVAALAFAAMVLLFAAAIASRHGLAAPIRWSDEVVTLTFIWIVFGAAAFAIPYREHIAVGLLYDRLSPGRRRWMEAGGTLAAGLVLAATLPATIDYTAFLWRERTPALMWPLDRAYAVFAVFQGMMALRLLVRAGAAVLGRPLPA</sequence>
<gene>
    <name evidence="11" type="ORF">JCR33_05290</name>
</gene>
<evidence type="ECO:0000256" key="2">
    <source>
        <dbReference type="ARBA" id="ARBA00022448"/>
    </source>
</evidence>
<dbReference type="AlphaFoldDB" id="A0A934MGK8"/>
<comment type="subunit">
    <text evidence="9">The complex comprises the extracytoplasmic solute receptor protein and the two transmembrane proteins.</text>
</comment>
<dbReference type="RefSeq" id="WP_198880980.1">
    <property type="nucleotide sequence ID" value="NZ_JAEKJA010000003.1"/>
</dbReference>
<comment type="subcellular location">
    <subcellularLocation>
        <location evidence="1 9">Cell inner membrane</location>
        <topology evidence="1 9">Multi-pass membrane protein</topology>
    </subcellularLocation>
</comment>